<protein>
    <submittedName>
        <fullName evidence="1">Uncharacterized protein</fullName>
    </submittedName>
</protein>
<name>A0AAW3M2Y6_PSESS</name>
<organism evidence="1 2">
    <name type="scientific">Pseudomonas savastanoi</name>
    <name type="common">Pseudomonas syringae pv. savastanoi</name>
    <dbReference type="NCBI Taxonomy" id="29438"/>
    <lineage>
        <taxon>Bacteria</taxon>
        <taxon>Pseudomonadati</taxon>
        <taxon>Pseudomonadota</taxon>
        <taxon>Gammaproteobacteria</taxon>
        <taxon>Pseudomonadales</taxon>
        <taxon>Pseudomonadaceae</taxon>
        <taxon>Pseudomonas</taxon>
    </lineage>
</organism>
<dbReference type="Proteomes" id="UP000054513">
    <property type="component" value="Unassembled WGS sequence"/>
</dbReference>
<reference evidence="1 2" key="1">
    <citation type="submission" date="2015-09" db="EMBL/GenBank/DDBJ databases">
        <title>Genome sequence of ICMP 19499.</title>
        <authorList>
            <person name="Visnovsky S.B."/>
            <person name="Lu A."/>
            <person name="Panda P."/>
            <person name="Pitman A.R."/>
        </authorList>
    </citation>
    <scope>NUCLEOTIDE SEQUENCE [LARGE SCALE GENOMIC DNA]</scope>
    <source>
        <strain evidence="1 2">ICMP 19499</strain>
    </source>
</reference>
<proteinExistence type="predicted"/>
<comment type="caution">
    <text evidence="1">The sequence shown here is derived from an EMBL/GenBank/DDBJ whole genome shotgun (WGS) entry which is preliminary data.</text>
</comment>
<evidence type="ECO:0000313" key="1">
    <source>
        <dbReference type="EMBL" id="KTC60148.1"/>
    </source>
</evidence>
<dbReference type="AlphaFoldDB" id="A0AAW3M2Y6"/>
<accession>A0AAW3M2Y6</accession>
<dbReference type="RefSeq" id="WP_058401067.1">
    <property type="nucleotide sequence ID" value="NZ_LKCI01000019.1"/>
</dbReference>
<evidence type="ECO:0000313" key="2">
    <source>
        <dbReference type="Proteomes" id="UP000054513"/>
    </source>
</evidence>
<sequence>MSQFYLQDSRSHVGDGLTFWALGGGYTTNLDKAELFTAEQATSHRDTDIPWPKEYIDQRTHLGVDHQYISRKDAEPKLVDGCMCVLQVRKKWNGNDILFARWPIGETDRFEQAHRLTLKQAQAIGDDELVIWPVDYLLMHARRVVHRQDVDLKEALRCTGIKLPKPKRPRMMMFNCLGCGRFVSDEGRFIFDCRNCGADNRP</sequence>
<gene>
    <name evidence="1" type="ORF">AO287_17810</name>
</gene>
<dbReference type="EMBL" id="LKCI01000019">
    <property type="protein sequence ID" value="KTC60148.1"/>
    <property type="molecule type" value="Genomic_DNA"/>
</dbReference>